<name>Q6ZUI3_HUMAN</name>
<proteinExistence type="evidence at transcript level"/>
<accession>B5MD14</accession>
<dbReference type="PeptideAtlas" id="Q6ZUI3"/>
<evidence type="ECO:0000313" key="2">
    <source>
        <dbReference type="EMBL" id="BAC86242.1"/>
    </source>
</evidence>
<feature type="region of interest" description="Disordered" evidence="1">
    <location>
        <begin position="33"/>
        <end position="65"/>
    </location>
</feature>
<protein>
    <submittedName>
        <fullName evidence="2">cDNA FLJ43689 fis, clone TBAES2003550</fullName>
    </submittedName>
</protein>
<evidence type="ECO:0000256" key="1">
    <source>
        <dbReference type="SAM" id="MobiDB-lite"/>
    </source>
</evidence>
<organism evidence="2">
    <name type="scientific">Homo sapiens</name>
    <name type="common">Human</name>
    <dbReference type="NCBI Taxonomy" id="9606"/>
    <lineage>
        <taxon>Eukaryota</taxon>
        <taxon>Metazoa</taxon>
        <taxon>Chordata</taxon>
        <taxon>Craniata</taxon>
        <taxon>Vertebrata</taxon>
        <taxon>Euteleostomi</taxon>
        <taxon>Mammalia</taxon>
        <taxon>Eutheria</taxon>
        <taxon>Euarchontoglires</taxon>
        <taxon>Primates</taxon>
        <taxon>Haplorrhini</taxon>
        <taxon>Catarrhini</taxon>
        <taxon>Hominidae</taxon>
        <taxon>Homo</taxon>
    </lineage>
</organism>
<dbReference type="AlphaFoldDB" id="Q6ZUI3"/>
<accession>Q6ZUI3</accession>
<reference evidence="2" key="1">
    <citation type="submission" date="2003-07" db="EMBL/GenBank/DDBJ databases">
        <title>NEDO human cDNA sequencing project.</title>
        <authorList>
            <person name="Tanigami A."/>
            <person name="Fujiwara T."/>
            <person name="Shibahara T."/>
            <person name="Goto Y."/>
            <person name="Hirao M."/>
            <person name="Shimizu F."/>
            <person name="Wakebe H."/>
            <person name="Ono T."/>
            <person name="Hishigaki H."/>
            <person name="Watanabe T."/>
            <person name="Ozaki K."/>
            <person name="Sugiyama T."/>
            <person name="Irie R."/>
            <person name="Otsuki T."/>
            <person name="Sato H."/>
            <person name="Wakamatsu A."/>
            <person name="Ishii S."/>
            <person name="Yamamoto J."/>
            <person name="Isono Y."/>
            <person name="Kawai-Hio Y."/>
            <person name="Saito K."/>
            <person name="Nishikawa T."/>
            <person name="Kimura K."/>
            <person name="Yamashita H."/>
            <person name="Matsuo K."/>
            <person name="Nakamura Y."/>
            <person name="Sekine M."/>
            <person name="Kikuchi H."/>
            <person name="Kanda K."/>
            <person name="Wagatsuma M."/>
            <person name="Murakawa K."/>
            <person name="Kanehori K."/>
            <person name="Takahashi-Fujii A."/>
            <person name="Oshima A."/>
            <person name="Sugiyama A."/>
            <person name="Kawakami B."/>
            <person name="Suzuki Y."/>
            <person name="Sugano S."/>
            <person name="Nagahari K."/>
            <person name="Masuho Y."/>
            <person name="Nagai K."/>
            <person name="Isogai T."/>
        </authorList>
    </citation>
    <scope>NUCLEOTIDE SEQUENCE</scope>
    <source>
        <tissue evidence="2">Breast</tissue>
    </source>
</reference>
<sequence>MAPEDPASLRHGLWHQRTQPLAPWTMAAEDPAPRILDYGSRGPSLPASWTKAPEDPAPSGPGLWQQRTQPLASWTMAPEDPASLRHGLWHQRTQPLAPWTMAAEDPAPWRPGLRHSRTPQHRVLLHRRTLAGLRPGLSY</sequence>
<dbReference type="EMBL" id="AK125677">
    <property type="protein sequence ID" value="BAC86242.1"/>
    <property type="molecule type" value="mRNA"/>
</dbReference>
<dbReference type="PhylomeDB" id="Q6ZUI3"/>